<dbReference type="PANTHER" id="PTHR42648">
    <property type="entry name" value="TRANSPOSASE, PUTATIVE-RELATED"/>
    <property type="match status" value="1"/>
</dbReference>
<dbReference type="Proteomes" id="UP000257109">
    <property type="component" value="Unassembled WGS sequence"/>
</dbReference>
<proteinExistence type="predicted"/>
<evidence type="ECO:0000313" key="2">
    <source>
        <dbReference type="EMBL" id="RDX64366.1"/>
    </source>
</evidence>
<feature type="non-terminal residue" evidence="2">
    <location>
        <position position="1"/>
    </location>
</feature>
<dbReference type="STRING" id="157652.A0A371EEB9"/>
<comment type="caution">
    <text evidence="2">The sequence shown here is derived from an EMBL/GenBank/DDBJ whole genome shotgun (WGS) entry which is preliminary data.</text>
</comment>
<organism evidence="2 3">
    <name type="scientific">Mucuna pruriens</name>
    <name type="common">Velvet bean</name>
    <name type="synonym">Dolichos pruriens</name>
    <dbReference type="NCBI Taxonomy" id="157652"/>
    <lineage>
        <taxon>Eukaryota</taxon>
        <taxon>Viridiplantae</taxon>
        <taxon>Streptophyta</taxon>
        <taxon>Embryophyta</taxon>
        <taxon>Tracheophyta</taxon>
        <taxon>Spermatophyta</taxon>
        <taxon>Magnoliopsida</taxon>
        <taxon>eudicotyledons</taxon>
        <taxon>Gunneridae</taxon>
        <taxon>Pentapetalae</taxon>
        <taxon>rosids</taxon>
        <taxon>fabids</taxon>
        <taxon>Fabales</taxon>
        <taxon>Fabaceae</taxon>
        <taxon>Papilionoideae</taxon>
        <taxon>50 kb inversion clade</taxon>
        <taxon>NPAAA clade</taxon>
        <taxon>indigoferoid/millettioid clade</taxon>
        <taxon>Phaseoleae</taxon>
        <taxon>Mucuna</taxon>
    </lineage>
</organism>
<dbReference type="PANTHER" id="PTHR42648:SF18">
    <property type="entry name" value="RETROTRANSPOSON, UNCLASSIFIED-LIKE PROTEIN"/>
    <property type="match status" value="1"/>
</dbReference>
<evidence type="ECO:0000313" key="3">
    <source>
        <dbReference type="Proteomes" id="UP000257109"/>
    </source>
</evidence>
<name>A0A371EEB9_MUCPR</name>
<sequence>MRFKHLKFGALKTLGDEKMVKGMPHINHPNKFCEACLLGKHARRIFPKDIESRGNDRKTLMYFLKQKSKAFEILKNFEALVKMDSGCVIMVLRFDRVYRPLTILRTPQQNGVVEKNRSILKMTRCILKVKAISCAIHFSKCFPTRNVKGHTLQETWSRVIPKVNHLRVFGSIAYAHVLNQGKLELDDRSVKQVFIGYDSNSQGYKLYNPNNGKEKEDTYDFFPYFEEDDQEVVAPNEFSTPPSSLLQPWLQRSRKKLFLRCEFLLGKESK</sequence>
<dbReference type="Pfam" id="PF25597">
    <property type="entry name" value="SH3_retrovirus"/>
    <property type="match status" value="1"/>
</dbReference>
<dbReference type="EMBL" id="QJKJ01014418">
    <property type="protein sequence ID" value="RDX64366.1"/>
    <property type="molecule type" value="Genomic_DNA"/>
</dbReference>
<dbReference type="OrthoDB" id="6776856at2759"/>
<feature type="non-terminal residue" evidence="2">
    <location>
        <position position="270"/>
    </location>
</feature>
<feature type="domain" description="Retroviral polymerase SH3-like" evidence="1">
    <location>
        <begin position="171"/>
        <end position="213"/>
    </location>
</feature>
<gene>
    <name evidence="2" type="ORF">CR513_57084</name>
</gene>
<evidence type="ECO:0000259" key="1">
    <source>
        <dbReference type="Pfam" id="PF25597"/>
    </source>
</evidence>
<dbReference type="InterPro" id="IPR057670">
    <property type="entry name" value="SH3_retrovirus"/>
</dbReference>
<accession>A0A371EEB9</accession>
<dbReference type="InterPro" id="IPR012337">
    <property type="entry name" value="RNaseH-like_sf"/>
</dbReference>
<protein>
    <recommendedName>
        <fullName evidence="1">Retroviral polymerase SH3-like domain-containing protein</fullName>
    </recommendedName>
</protein>
<reference evidence="2" key="1">
    <citation type="submission" date="2018-05" db="EMBL/GenBank/DDBJ databases">
        <title>Draft genome of Mucuna pruriens seed.</title>
        <authorList>
            <person name="Nnadi N.E."/>
            <person name="Vos R."/>
            <person name="Hasami M.H."/>
            <person name="Devisetty U.K."/>
            <person name="Aguiy J.C."/>
        </authorList>
    </citation>
    <scope>NUCLEOTIDE SEQUENCE [LARGE SCALE GENOMIC DNA]</scope>
    <source>
        <strain evidence="2">JCA_2017</strain>
    </source>
</reference>
<dbReference type="SUPFAM" id="SSF53098">
    <property type="entry name" value="Ribonuclease H-like"/>
    <property type="match status" value="1"/>
</dbReference>
<dbReference type="InterPro" id="IPR039537">
    <property type="entry name" value="Retrotran_Ty1/copia-like"/>
</dbReference>
<dbReference type="AlphaFoldDB" id="A0A371EEB9"/>
<keyword evidence="3" id="KW-1185">Reference proteome</keyword>